<keyword evidence="2 5" id="KW-0732">Signal</keyword>
<proteinExistence type="inferred from homology"/>
<feature type="signal peptide" evidence="5">
    <location>
        <begin position="1"/>
        <end position="26"/>
    </location>
</feature>
<evidence type="ECO:0000256" key="3">
    <source>
        <dbReference type="ARBA" id="ARBA00022801"/>
    </source>
</evidence>
<dbReference type="Proteomes" id="UP000238362">
    <property type="component" value="Unassembled WGS sequence"/>
</dbReference>
<feature type="domain" description="AB hydrolase-1" evidence="6">
    <location>
        <begin position="116"/>
        <end position="504"/>
    </location>
</feature>
<comment type="caution">
    <text evidence="7">The sequence shown here is derived from an EMBL/GenBank/DDBJ whole genome shotgun (WGS) entry which is preliminary data.</text>
</comment>
<reference evidence="7 8" key="1">
    <citation type="submission" date="2018-03" db="EMBL/GenBank/DDBJ databases">
        <title>Genomic Encyclopedia of Type Strains, Phase III (KMG-III): the genomes of soil and plant-associated and newly described type strains.</title>
        <authorList>
            <person name="Whitman W."/>
        </authorList>
    </citation>
    <scope>NUCLEOTIDE SEQUENCE [LARGE SCALE GENOMIC DNA]</scope>
    <source>
        <strain evidence="7 8">CGMCC 4.7125</strain>
    </source>
</reference>
<evidence type="ECO:0000256" key="5">
    <source>
        <dbReference type="SAM" id="SignalP"/>
    </source>
</evidence>
<sequence length="528" mass="56264">MPFPKRYLSRPACLLAIVALTAGLTACTQDDQDGARSGPAGPVPAGLERFYAQQLDWGDCGPFATTQSAASAFSGEGLECARLTVPLDYGRPEGATITLGLLRKRAGDDGDRIGSLVLNPGGPGASGMQAAASIAGSVTGSPLGERFDVVGFDPRGVGASDPQVECLTDAERDADRASDTEVDGTPQGVARQEAEAKEFAAKCARRTEHGEEMLAHLGTRDVVKDLDVLRSALGDEKLTYLGYSYGTRIGYTYAEAFPRNVRALLLDGALDPEQDVVDSLVAQGEGFAKAFAEFAAWCAPQQDCALGSDPDGATKAYRELVRPLIDNPVTLGDGRRLSYEDATTGTIQALYSDQFWEQLNTGLNELKRHRGSTLMALADMYNERGPNGHYASTQDAFTAIRCVDDPRVTDKAKILAAQRRYEEVAPFLDDGEPDSSARDACAFWPVPNTSEPHLPDVEGVPPALVISTTNDPATPYQAGVRLAKAMGGRLLTYEGTQHTVFLQGEACVDEAGIAYLVDGTLPERGTRC</sequence>
<dbReference type="PANTHER" id="PTHR43248:SF29">
    <property type="entry name" value="TRIPEPTIDYL AMINOPEPTIDASE"/>
    <property type="match status" value="1"/>
</dbReference>
<dbReference type="GO" id="GO:0016787">
    <property type="term" value="F:hydrolase activity"/>
    <property type="evidence" value="ECO:0007669"/>
    <property type="project" value="UniProtKB-KW"/>
</dbReference>
<accession>A0A2T0LM29</accession>
<name>A0A2T0LM29_9PSEU</name>
<keyword evidence="8" id="KW-1185">Reference proteome</keyword>
<gene>
    <name evidence="7" type="ORF">B0I33_1126</name>
</gene>
<evidence type="ECO:0000313" key="8">
    <source>
        <dbReference type="Proteomes" id="UP000238362"/>
    </source>
</evidence>
<evidence type="ECO:0000256" key="1">
    <source>
        <dbReference type="ARBA" id="ARBA00010088"/>
    </source>
</evidence>
<evidence type="ECO:0000256" key="2">
    <source>
        <dbReference type="ARBA" id="ARBA00022729"/>
    </source>
</evidence>
<dbReference type="AlphaFoldDB" id="A0A2T0LM29"/>
<keyword evidence="3 7" id="KW-0378">Hydrolase</keyword>
<dbReference type="SUPFAM" id="SSF53474">
    <property type="entry name" value="alpha/beta-Hydrolases"/>
    <property type="match status" value="1"/>
</dbReference>
<dbReference type="EMBL" id="PVNH01000012">
    <property type="protein sequence ID" value="PRX44129.1"/>
    <property type="molecule type" value="Genomic_DNA"/>
</dbReference>
<dbReference type="Gene3D" id="3.40.50.1820">
    <property type="entry name" value="alpha/beta hydrolase"/>
    <property type="match status" value="1"/>
</dbReference>
<dbReference type="PANTHER" id="PTHR43248">
    <property type="entry name" value="2-SUCCINYL-6-HYDROXY-2,4-CYCLOHEXADIENE-1-CARBOXYLATE SYNTHASE"/>
    <property type="match status" value="1"/>
</dbReference>
<organism evidence="7 8">
    <name type="scientific">Prauserella shujinwangii</name>
    <dbReference type="NCBI Taxonomy" id="1453103"/>
    <lineage>
        <taxon>Bacteria</taxon>
        <taxon>Bacillati</taxon>
        <taxon>Actinomycetota</taxon>
        <taxon>Actinomycetes</taxon>
        <taxon>Pseudonocardiales</taxon>
        <taxon>Pseudonocardiaceae</taxon>
        <taxon>Prauserella</taxon>
    </lineage>
</organism>
<feature type="region of interest" description="Disordered" evidence="4">
    <location>
        <begin position="171"/>
        <end position="191"/>
    </location>
</feature>
<feature type="chain" id="PRO_5038776151" evidence="5">
    <location>
        <begin position="27"/>
        <end position="528"/>
    </location>
</feature>
<comment type="similarity">
    <text evidence="1">Belongs to the peptidase S33 family.</text>
</comment>
<dbReference type="InterPro" id="IPR029058">
    <property type="entry name" value="AB_hydrolase_fold"/>
</dbReference>
<dbReference type="InterPro" id="IPR000073">
    <property type="entry name" value="AB_hydrolase_1"/>
</dbReference>
<dbReference type="PROSITE" id="PS51257">
    <property type="entry name" value="PROKAR_LIPOPROTEIN"/>
    <property type="match status" value="1"/>
</dbReference>
<evidence type="ECO:0000259" key="6">
    <source>
        <dbReference type="Pfam" id="PF00561"/>
    </source>
</evidence>
<evidence type="ECO:0000256" key="4">
    <source>
        <dbReference type="SAM" id="MobiDB-lite"/>
    </source>
</evidence>
<dbReference type="Pfam" id="PF00561">
    <property type="entry name" value="Abhydrolase_1"/>
    <property type="match status" value="1"/>
</dbReference>
<dbReference type="InterPro" id="IPR051601">
    <property type="entry name" value="Serine_prot/Carboxylest_S33"/>
</dbReference>
<evidence type="ECO:0000313" key="7">
    <source>
        <dbReference type="EMBL" id="PRX44129.1"/>
    </source>
</evidence>
<protein>
    <submittedName>
        <fullName evidence="7">Alpha/beta hydrolase family protein</fullName>
    </submittedName>
</protein>